<feature type="binding site" description="axial binding residue" evidence="13">
    <location>
        <position position="436"/>
    </location>
    <ligand>
        <name>heme</name>
        <dbReference type="ChEBI" id="CHEBI:30413"/>
    </ligand>
    <ligandPart>
        <name>Fe</name>
        <dbReference type="ChEBI" id="CHEBI:18248"/>
    </ligandPart>
</feature>
<proteinExistence type="inferred from homology"/>
<keyword evidence="9 14" id="KW-0560">Oxidoreductase</keyword>
<comment type="similarity">
    <text evidence="4 14">Belongs to the cytochrome P450 family.</text>
</comment>
<evidence type="ECO:0000256" key="5">
    <source>
        <dbReference type="ARBA" id="ARBA00022617"/>
    </source>
</evidence>
<name>A0A1Y1MV44_PHOPY</name>
<dbReference type="PANTHER" id="PTHR24292:SF100">
    <property type="entry name" value="CYTOCHROME P450 6A16, ISOFORM B-RELATED"/>
    <property type="match status" value="1"/>
</dbReference>
<dbReference type="GO" id="GO:0005789">
    <property type="term" value="C:endoplasmic reticulum membrane"/>
    <property type="evidence" value="ECO:0007669"/>
    <property type="project" value="UniProtKB-SubCell"/>
</dbReference>
<dbReference type="PROSITE" id="PS00086">
    <property type="entry name" value="CYTOCHROME_P450"/>
    <property type="match status" value="1"/>
</dbReference>
<keyword evidence="8" id="KW-0492">Microsome</keyword>
<dbReference type="CDD" id="cd11056">
    <property type="entry name" value="CYP6-like"/>
    <property type="match status" value="1"/>
</dbReference>
<comment type="subcellular location">
    <subcellularLocation>
        <location evidence="3">Endoplasmic reticulum membrane</location>
        <topology evidence="3">Peripheral membrane protein</topology>
    </subcellularLocation>
    <subcellularLocation>
        <location evidence="2">Microsome membrane</location>
        <topology evidence="2">Peripheral membrane protein</topology>
    </subcellularLocation>
</comment>
<evidence type="ECO:0000256" key="10">
    <source>
        <dbReference type="ARBA" id="ARBA00023004"/>
    </source>
</evidence>
<dbReference type="InterPro" id="IPR002401">
    <property type="entry name" value="Cyt_P450_E_grp-I"/>
</dbReference>
<dbReference type="GO" id="GO:0004497">
    <property type="term" value="F:monooxygenase activity"/>
    <property type="evidence" value="ECO:0007669"/>
    <property type="project" value="UniProtKB-KW"/>
</dbReference>
<evidence type="ECO:0000256" key="11">
    <source>
        <dbReference type="ARBA" id="ARBA00023033"/>
    </source>
</evidence>
<evidence type="ECO:0000256" key="1">
    <source>
        <dbReference type="ARBA" id="ARBA00001971"/>
    </source>
</evidence>
<keyword evidence="12" id="KW-0472">Membrane</keyword>
<evidence type="ECO:0000313" key="15">
    <source>
        <dbReference type="EMBL" id="JAV88400.1"/>
    </source>
</evidence>
<dbReference type="GO" id="GO:0020037">
    <property type="term" value="F:heme binding"/>
    <property type="evidence" value="ECO:0007669"/>
    <property type="project" value="InterPro"/>
</dbReference>
<evidence type="ECO:0000256" key="13">
    <source>
        <dbReference type="PIRSR" id="PIRSR602401-1"/>
    </source>
</evidence>
<dbReference type="Gene3D" id="1.10.630.10">
    <property type="entry name" value="Cytochrome P450"/>
    <property type="match status" value="1"/>
</dbReference>
<evidence type="ECO:0000256" key="7">
    <source>
        <dbReference type="ARBA" id="ARBA00022824"/>
    </source>
</evidence>
<dbReference type="InterPro" id="IPR050476">
    <property type="entry name" value="Insect_CytP450_Detox"/>
</dbReference>
<evidence type="ECO:0000256" key="2">
    <source>
        <dbReference type="ARBA" id="ARBA00004174"/>
    </source>
</evidence>
<organism evidence="15">
    <name type="scientific">Photinus pyralis</name>
    <name type="common">Common eastern firefly</name>
    <name type="synonym">Lampyris pyralis</name>
    <dbReference type="NCBI Taxonomy" id="7054"/>
    <lineage>
        <taxon>Eukaryota</taxon>
        <taxon>Metazoa</taxon>
        <taxon>Ecdysozoa</taxon>
        <taxon>Arthropoda</taxon>
        <taxon>Hexapoda</taxon>
        <taxon>Insecta</taxon>
        <taxon>Pterygota</taxon>
        <taxon>Neoptera</taxon>
        <taxon>Endopterygota</taxon>
        <taxon>Coleoptera</taxon>
        <taxon>Polyphaga</taxon>
        <taxon>Elateriformia</taxon>
        <taxon>Elateroidea</taxon>
        <taxon>Lampyridae</taxon>
        <taxon>Lampyrinae</taxon>
        <taxon>Photinus</taxon>
    </lineage>
</organism>
<keyword evidence="10 13" id="KW-0408">Iron</keyword>
<comment type="cofactor">
    <cofactor evidence="1 13">
        <name>heme</name>
        <dbReference type="ChEBI" id="CHEBI:30413"/>
    </cofactor>
</comment>
<keyword evidence="6 13" id="KW-0479">Metal-binding</keyword>
<keyword evidence="11 14" id="KW-0503">Monooxygenase</keyword>
<evidence type="ECO:0000256" key="12">
    <source>
        <dbReference type="ARBA" id="ARBA00023136"/>
    </source>
</evidence>
<sequence length="491" mass="56206">MLLLLVFSVSIVVVYVYFKWNFTYWKRRKVPFINPSIPFGTAENPFARKEYIGHRIQKYYTNFKAKGWNHVGLYFFSSPSYLPIHPDYIRNIMSKHFRYFTDRGTYANEKGDPLSAHLFNLEGEKWGKLRKKLTPTFTSGKIKLMFPTLVRCSETLVKAIGKSNPIEAKELLGCFTTDVIGSCAFGVECDSFANPDSEFRRYGKSVFTTVIKGQTLASAIAMVNPGLAQWLNIKLIPNHITQFFMKLVHDTVSYRETNALNRRDFMQILIDLKNSKSDDDRLSIEEMAANTFVFFLAGFETSSTTMAFCLYELAKNPTIQDTLRQEISAIVKKHQAVTYEAVTEMKYLCQVLDETLRKYPPAPLIPRVCIEDYQIPGSDATIGKGTRIYIPVFALHHDPEYFPNPEEFVPARFSDENSIQRHPYVYLPFGEGPRICIGARFGLMQAKVGLIALLRKFAFRLHEKTGSSLQFDPTNLIPTAKNGIWLNAREL</sequence>
<dbReference type="GO" id="GO:0016705">
    <property type="term" value="F:oxidoreductase activity, acting on paired donors, with incorporation or reduction of molecular oxygen"/>
    <property type="evidence" value="ECO:0007669"/>
    <property type="project" value="InterPro"/>
</dbReference>
<evidence type="ECO:0000256" key="3">
    <source>
        <dbReference type="ARBA" id="ARBA00004406"/>
    </source>
</evidence>
<dbReference type="FunFam" id="1.10.630.10:FF:000042">
    <property type="entry name" value="Cytochrome P450"/>
    <property type="match status" value="1"/>
</dbReference>
<dbReference type="AlphaFoldDB" id="A0A1Y1MV44"/>
<dbReference type="InterPro" id="IPR036396">
    <property type="entry name" value="Cyt_P450_sf"/>
</dbReference>
<dbReference type="InterPro" id="IPR001128">
    <property type="entry name" value="Cyt_P450"/>
</dbReference>
<dbReference type="Pfam" id="PF00067">
    <property type="entry name" value="p450"/>
    <property type="match status" value="1"/>
</dbReference>
<reference evidence="15" key="1">
    <citation type="journal article" date="2016" name="Sci. Rep.">
        <title>Molecular characterization of firefly nuptial gifts: a multi-omics approach sheds light on postcopulatory sexual selection.</title>
        <authorList>
            <person name="Al-Wathiqui N."/>
            <person name="Fallon T.R."/>
            <person name="South A."/>
            <person name="Weng J.K."/>
            <person name="Lewis S.M."/>
        </authorList>
    </citation>
    <scope>NUCLEOTIDE SEQUENCE</scope>
</reference>
<accession>A0A1Y1MV44</accession>
<evidence type="ECO:0000256" key="4">
    <source>
        <dbReference type="ARBA" id="ARBA00010617"/>
    </source>
</evidence>
<dbReference type="PRINTS" id="PR00463">
    <property type="entry name" value="EP450I"/>
</dbReference>
<keyword evidence="7" id="KW-0256">Endoplasmic reticulum</keyword>
<dbReference type="PANTHER" id="PTHR24292">
    <property type="entry name" value="CYTOCHROME P450"/>
    <property type="match status" value="1"/>
</dbReference>
<evidence type="ECO:0000256" key="9">
    <source>
        <dbReference type="ARBA" id="ARBA00023002"/>
    </source>
</evidence>
<dbReference type="GO" id="GO:0005506">
    <property type="term" value="F:iron ion binding"/>
    <property type="evidence" value="ECO:0007669"/>
    <property type="project" value="InterPro"/>
</dbReference>
<evidence type="ECO:0008006" key="16">
    <source>
        <dbReference type="Google" id="ProtNLM"/>
    </source>
</evidence>
<dbReference type="InterPro" id="IPR017972">
    <property type="entry name" value="Cyt_P450_CS"/>
</dbReference>
<evidence type="ECO:0000256" key="14">
    <source>
        <dbReference type="RuleBase" id="RU000461"/>
    </source>
</evidence>
<dbReference type="EMBL" id="GEZM01023414">
    <property type="protein sequence ID" value="JAV88400.1"/>
    <property type="molecule type" value="Transcribed_RNA"/>
</dbReference>
<keyword evidence="5 13" id="KW-0349">Heme</keyword>
<protein>
    <recommendedName>
        <fullName evidence="16">Cytochrome P450</fullName>
    </recommendedName>
</protein>
<dbReference type="PRINTS" id="PR00385">
    <property type="entry name" value="P450"/>
</dbReference>
<evidence type="ECO:0000256" key="8">
    <source>
        <dbReference type="ARBA" id="ARBA00022848"/>
    </source>
</evidence>
<evidence type="ECO:0000256" key="6">
    <source>
        <dbReference type="ARBA" id="ARBA00022723"/>
    </source>
</evidence>
<dbReference type="SUPFAM" id="SSF48264">
    <property type="entry name" value="Cytochrome P450"/>
    <property type="match status" value="1"/>
</dbReference>